<dbReference type="EMBL" id="CP035467">
    <property type="protein sequence ID" value="QCW81830.1"/>
    <property type="molecule type" value="Genomic_DNA"/>
</dbReference>
<keyword evidence="4" id="KW-1185">Reference proteome</keyword>
<dbReference type="RefSeq" id="WP_017840380.1">
    <property type="nucleotide sequence ID" value="NZ_CP035467.1"/>
</dbReference>
<proteinExistence type="predicted"/>
<dbReference type="STRING" id="675511.GCA_000341735_01836"/>
<evidence type="ECO:0000313" key="3">
    <source>
        <dbReference type="EMBL" id="QCW81830.1"/>
    </source>
</evidence>
<dbReference type="Proteomes" id="UP000305881">
    <property type="component" value="Chromosome"/>
</dbReference>
<evidence type="ECO:0000313" key="4">
    <source>
        <dbReference type="Proteomes" id="UP000305881"/>
    </source>
</evidence>
<organism evidence="3 4">
    <name type="scientific">Methylotuvimicrobium buryatense</name>
    <name type="common">Methylomicrobium buryatense</name>
    <dbReference type="NCBI Taxonomy" id="95641"/>
    <lineage>
        <taxon>Bacteria</taxon>
        <taxon>Pseudomonadati</taxon>
        <taxon>Pseudomonadota</taxon>
        <taxon>Gammaproteobacteria</taxon>
        <taxon>Methylococcales</taxon>
        <taxon>Methylococcaceae</taxon>
        <taxon>Methylotuvimicrobium</taxon>
    </lineage>
</organism>
<feature type="region of interest" description="Disordered" evidence="2">
    <location>
        <begin position="1"/>
        <end position="32"/>
    </location>
</feature>
<feature type="coiled-coil region" evidence="1">
    <location>
        <begin position="50"/>
        <end position="77"/>
    </location>
</feature>
<name>A0A4P9UMR5_METBY</name>
<sequence length="83" mass="9875">MTILPFTSNIRENSGAADFKSPTQHRSNDKRDFPLPKYFQVHFEYIHENTAKQRHEVKELKRSVQRIEEKIDRLLSLFNSGEE</sequence>
<gene>
    <name evidence="3" type="ORF">EQU24_05880</name>
</gene>
<protein>
    <submittedName>
        <fullName evidence="3">Uncharacterized protein</fullName>
    </submittedName>
</protein>
<keyword evidence="1" id="KW-0175">Coiled coil</keyword>
<dbReference type="OrthoDB" id="5570466at2"/>
<dbReference type="AlphaFoldDB" id="A0A4P9UMR5"/>
<dbReference type="KEGG" id="mbur:EQU24_05880"/>
<evidence type="ECO:0000256" key="1">
    <source>
        <dbReference type="SAM" id="Coils"/>
    </source>
</evidence>
<reference evidence="4" key="1">
    <citation type="journal article" date="2019" name="J. Bacteriol.">
        <title>A Mutagenic Screen Identifies a TonB-Dependent Receptor Required for the Lanthanide Metal Switch in the Type I Methanotroph 'Methylotuvimicrobium buryatense' 5GB1C.</title>
        <authorList>
            <person name="Groom J.D."/>
            <person name="Ford S.M."/>
            <person name="Pesesky M.W."/>
            <person name="Lidstrom M.E."/>
        </authorList>
    </citation>
    <scope>NUCLEOTIDE SEQUENCE [LARGE SCALE GENOMIC DNA]</scope>
    <source>
        <strain evidence="4">5GB1C</strain>
    </source>
</reference>
<accession>A0A4P9UMR5</accession>
<evidence type="ECO:0000256" key="2">
    <source>
        <dbReference type="SAM" id="MobiDB-lite"/>
    </source>
</evidence>
<feature type="compositionally biased region" description="Polar residues" evidence="2">
    <location>
        <begin position="1"/>
        <end position="12"/>
    </location>
</feature>